<protein>
    <recommendedName>
        <fullName evidence="4">DUF834 domain-containing protein</fullName>
    </recommendedName>
</protein>
<feature type="compositionally biased region" description="Low complexity" evidence="1">
    <location>
        <begin position="85"/>
        <end position="96"/>
    </location>
</feature>
<organism evidence="2 3">
    <name type="scientific">Oryza meyeriana var. granulata</name>
    <dbReference type="NCBI Taxonomy" id="110450"/>
    <lineage>
        <taxon>Eukaryota</taxon>
        <taxon>Viridiplantae</taxon>
        <taxon>Streptophyta</taxon>
        <taxon>Embryophyta</taxon>
        <taxon>Tracheophyta</taxon>
        <taxon>Spermatophyta</taxon>
        <taxon>Magnoliopsida</taxon>
        <taxon>Liliopsida</taxon>
        <taxon>Poales</taxon>
        <taxon>Poaceae</taxon>
        <taxon>BOP clade</taxon>
        <taxon>Oryzoideae</taxon>
        <taxon>Oryzeae</taxon>
        <taxon>Oryzinae</taxon>
        <taxon>Oryza</taxon>
        <taxon>Oryza meyeriana</taxon>
    </lineage>
</organism>
<proteinExistence type="predicted"/>
<keyword evidence="3" id="KW-1185">Reference proteome</keyword>
<dbReference type="AlphaFoldDB" id="A0A6G1BV06"/>
<reference evidence="2 3" key="1">
    <citation type="submission" date="2019-11" db="EMBL/GenBank/DDBJ databases">
        <title>Whole genome sequence of Oryza granulata.</title>
        <authorList>
            <person name="Li W."/>
        </authorList>
    </citation>
    <scope>NUCLEOTIDE SEQUENCE [LARGE SCALE GENOMIC DNA]</scope>
    <source>
        <strain evidence="3">cv. Menghai</strain>
        <tissue evidence="2">Leaf</tissue>
    </source>
</reference>
<feature type="region of interest" description="Disordered" evidence="1">
    <location>
        <begin position="16"/>
        <end position="102"/>
    </location>
</feature>
<dbReference type="EMBL" id="SPHZ02000011">
    <property type="protein sequence ID" value="KAF0891591.1"/>
    <property type="molecule type" value="Genomic_DNA"/>
</dbReference>
<evidence type="ECO:0000313" key="3">
    <source>
        <dbReference type="Proteomes" id="UP000479710"/>
    </source>
</evidence>
<evidence type="ECO:0008006" key="4">
    <source>
        <dbReference type="Google" id="ProtNLM"/>
    </source>
</evidence>
<dbReference type="Proteomes" id="UP000479710">
    <property type="component" value="Unassembled WGS sequence"/>
</dbReference>
<evidence type="ECO:0000313" key="2">
    <source>
        <dbReference type="EMBL" id="KAF0891591.1"/>
    </source>
</evidence>
<comment type="caution">
    <text evidence="2">The sequence shown here is derived from an EMBL/GenBank/DDBJ whole genome shotgun (WGS) entry which is preliminary data.</text>
</comment>
<accession>A0A6G1BV06</accession>
<sequence>MPHGRGPRVIVIEEWTGPTCQPAQERDAGSGTAVFDDGGGNRQQWEGHGVTPAQGRPRQGSGLEQRRVKKGGTSGEGGEAEAFEDGAGLETASLAARRSRAT</sequence>
<name>A0A6G1BV06_9ORYZ</name>
<gene>
    <name evidence="2" type="ORF">E2562_010582</name>
</gene>
<evidence type="ECO:0000256" key="1">
    <source>
        <dbReference type="SAM" id="MobiDB-lite"/>
    </source>
</evidence>